<sequence length="95" mass="10358">MIQFENMIYRKDIAHRAFSYLSQKPAEMAYASVGVSIDSGNMLVQKIKSLMKSTLRDGGFGGIFDLKAAGFNDPILVTTTDGVVTKLKIAQAVNI</sequence>
<accession>A0A9N9KB49</accession>
<dbReference type="PANTHER" id="PTHR10520:SF12">
    <property type="entry name" value="TRIFUNCTIONAL PURINE BIOSYNTHETIC PROTEIN ADENOSINE-3"/>
    <property type="match status" value="1"/>
</dbReference>
<name>A0A9N9KB49_9GLOM</name>
<dbReference type="OrthoDB" id="2018833at2759"/>
<dbReference type="GO" id="GO:0005829">
    <property type="term" value="C:cytosol"/>
    <property type="evidence" value="ECO:0007669"/>
    <property type="project" value="TreeGrafter"/>
</dbReference>
<feature type="non-terminal residue" evidence="1">
    <location>
        <position position="95"/>
    </location>
</feature>
<dbReference type="GO" id="GO:0046084">
    <property type="term" value="P:adenine biosynthetic process"/>
    <property type="evidence" value="ECO:0007669"/>
    <property type="project" value="TreeGrafter"/>
</dbReference>
<dbReference type="SUPFAM" id="SSF55326">
    <property type="entry name" value="PurM N-terminal domain-like"/>
    <property type="match status" value="1"/>
</dbReference>
<dbReference type="PANTHER" id="PTHR10520">
    <property type="entry name" value="TRIFUNCTIONAL PURINE BIOSYNTHETIC PROTEIN ADENOSINE-3-RELATED"/>
    <property type="match status" value="1"/>
</dbReference>
<dbReference type="GO" id="GO:0004637">
    <property type="term" value="F:phosphoribosylamine-glycine ligase activity"/>
    <property type="evidence" value="ECO:0007669"/>
    <property type="project" value="TreeGrafter"/>
</dbReference>
<organism evidence="1 2">
    <name type="scientific">Cetraspora pellucida</name>
    <dbReference type="NCBI Taxonomy" id="1433469"/>
    <lineage>
        <taxon>Eukaryota</taxon>
        <taxon>Fungi</taxon>
        <taxon>Fungi incertae sedis</taxon>
        <taxon>Mucoromycota</taxon>
        <taxon>Glomeromycotina</taxon>
        <taxon>Glomeromycetes</taxon>
        <taxon>Diversisporales</taxon>
        <taxon>Gigasporaceae</taxon>
        <taxon>Cetraspora</taxon>
    </lineage>
</organism>
<dbReference type="InterPro" id="IPR036921">
    <property type="entry name" value="PurM-like_N_sf"/>
</dbReference>
<dbReference type="Gene3D" id="3.30.1330.10">
    <property type="entry name" value="PurM-like, N-terminal domain"/>
    <property type="match status" value="1"/>
</dbReference>
<dbReference type="InterPro" id="IPR004733">
    <property type="entry name" value="PurM_cligase"/>
</dbReference>
<comment type="caution">
    <text evidence="1">The sequence shown here is derived from an EMBL/GenBank/DDBJ whole genome shotgun (WGS) entry which is preliminary data.</text>
</comment>
<dbReference type="Proteomes" id="UP000789759">
    <property type="component" value="Unassembled WGS sequence"/>
</dbReference>
<dbReference type="GO" id="GO:0006189">
    <property type="term" value="P:'de novo' IMP biosynthetic process"/>
    <property type="evidence" value="ECO:0007669"/>
    <property type="project" value="InterPro"/>
</dbReference>
<dbReference type="GO" id="GO:0004641">
    <property type="term" value="F:phosphoribosylformylglycinamidine cyclo-ligase activity"/>
    <property type="evidence" value="ECO:0007669"/>
    <property type="project" value="InterPro"/>
</dbReference>
<dbReference type="AlphaFoldDB" id="A0A9N9KB49"/>
<gene>
    <name evidence="1" type="ORF">CPELLU_LOCUS19698</name>
</gene>
<protein>
    <submittedName>
        <fullName evidence="1">23306_t:CDS:1</fullName>
    </submittedName>
</protein>
<evidence type="ECO:0000313" key="1">
    <source>
        <dbReference type="EMBL" id="CAG8821074.1"/>
    </source>
</evidence>
<evidence type="ECO:0000313" key="2">
    <source>
        <dbReference type="Proteomes" id="UP000789759"/>
    </source>
</evidence>
<keyword evidence="2" id="KW-1185">Reference proteome</keyword>
<reference evidence="1" key="1">
    <citation type="submission" date="2021-06" db="EMBL/GenBank/DDBJ databases">
        <authorList>
            <person name="Kallberg Y."/>
            <person name="Tangrot J."/>
            <person name="Rosling A."/>
        </authorList>
    </citation>
    <scope>NUCLEOTIDE SEQUENCE</scope>
    <source>
        <strain evidence="1">FL966</strain>
    </source>
</reference>
<dbReference type="EMBL" id="CAJVQA010049987">
    <property type="protein sequence ID" value="CAG8821074.1"/>
    <property type="molecule type" value="Genomic_DNA"/>
</dbReference>
<proteinExistence type="predicted"/>